<dbReference type="GO" id="GO:0005886">
    <property type="term" value="C:plasma membrane"/>
    <property type="evidence" value="ECO:0007669"/>
    <property type="project" value="UniProtKB-SubCell"/>
</dbReference>
<keyword evidence="9 12" id="KW-0472">Membrane</keyword>
<evidence type="ECO:0000256" key="12">
    <source>
        <dbReference type="SAM" id="Phobius"/>
    </source>
</evidence>
<evidence type="ECO:0000256" key="9">
    <source>
        <dbReference type="ARBA" id="ARBA00023136"/>
    </source>
</evidence>
<reference evidence="14" key="1">
    <citation type="submission" date="2024-03" db="EMBL/GenBank/DDBJ databases">
        <title>WGS assembly of Saponaria officinalis var. Norfolk2.</title>
        <authorList>
            <person name="Jenkins J."/>
            <person name="Shu S."/>
            <person name="Grimwood J."/>
            <person name="Barry K."/>
            <person name="Goodstein D."/>
            <person name="Schmutz J."/>
            <person name="Leebens-Mack J."/>
            <person name="Osbourn A."/>
        </authorList>
    </citation>
    <scope>NUCLEOTIDE SEQUENCE [LARGE SCALE GENOMIC DNA]</scope>
    <source>
        <strain evidence="14">JIC</strain>
    </source>
</reference>
<evidence type="ECO:0000256" key="3">
    <source>
        <dbReference type="ARBA" id="ARBA00022475"/>
    </source>
</evidence>
<evidence type="ECO:0000256" key="6">
    <source>
        <dbReference type="ARBA" id="ARBA00022729"/>
    </source>
</evidence>
<evidence type="ECO:0000256" key="7">
    <source>
        <dbReference type="ARBA" id="ARBA00022737"/>
    </source>
</evidence>
<dbReference type="PRINTS" id="PR00019">
    <property type="entry name" value="LEURICHRPT"/>
</dbReference>
<dbReference type="Pfam" id="PF00560">
    <property type="entry name" value="LRR_1"/>
    <property type="match status" value="1"/>
</dbReference>
<evidence type="ECO:0000256" key="5">
    <source>
        <dbReference type="ARBA" id="ARBA00022692"/>
    </source>
</evidence>
<comment type="similarity">
    <text evidence="2">Belongs to the RLP family.</text>
</comment>
<dbReference type="InterPro" id="IPR001611">
    <property type="entry name" value="Leu-rich_rpt"/>
</dbReference>
<feature type="signal peptide" evidence="13">
    <location>
        <begin position="1"/>
        <end position="21"/>
    </location>
</feature>
<organism evidence="14 15">
    <name type="scientific">Saponaria officinalis</name>
    <name type="common">Common soapwort</name>
    <name type="synonym">Lychnis saponaria</name>
    <dbReference type="NCBI Taxonomy" id="3572"/>
    <lineage>
        <taxon>Eukaryota</taxon>
        <taxon>Viridiplantae</taxon>
        <taxon>Streptophyta</taxon>
        <taxon>Embryophyta</taxon>
        <taxon>Tracheophyta</taxon>
        <taxon>Spermatophyta</taxon>
        <taxon>Magnoliopsida</taxon>
        <taxon>eudicotyledons</taxon>
        <taxon>Gunneridae</taxon>
        <taxon>Pentapetalae</taxon>
        <taxon>Caryophyllales</taxon>
        <taxon>Caryophyllaceae</taxon>
        <taxon>Caryophylleae</taxon>
        <taxon>Saponaria</taxon>
    </lineage>
</organism>
<keyword evidence="11" id="KW-0325">Glycoprotein</keyword>
<dbReference type="AlphaFoldDB" id="A0AAW1H266"/>
<dbReference type="InterPro" id="IPR025875">
    <property type="entry name" value="Leu-rich_rpt_4"/>
</dbReference>
<keyword evidence="15" id="KW-1185">Reference proteome</keyword>
<keyword evidence="7" id="KW-0677">Repeat</keyword>
<dbReference type="SUPFAM" id="SSF52058">
    <property type="entry name" value="L domain-like"/>
    <property type="match status" value="1"/>
</dbReference>
<protein>
    <submittedName>
        <fullName evidence="14">Uncharacterized protein</fullName>
    </submittedName>
</protein>
<keyword evidence="5 12" id="KW-0812">Transmembrane</keyword>
<dbReference type="PROSITE" id="PS51450">
    <property type="entry name" value="LRR"/>
    <property type="match status" value="1"/>
</dbReference>
<evidence type="ECO:0000313" key="15">
    <source>
        <dbReference type="Proteomes" id="UP001443914"/>
    </source>
</evidence>
<sequence>MNIRTLLLYTLFFFQPKPGSSDPDDQLCLTGLHSAFQNPTLQNWTQSHFSNPCNGFESNMAGLTCNNGRVYRLSLPNSGLRGTLSPSLSKCTNLQALDLSSNSISGEIPAEIKTLTNLAVLNLSNNRLSSQIPPELYLCAYLNVIDLHNNLLVGPIPPQLGLLARLSTFNVANNRLSGMIPTSLAYRGGNMVKFNESDFEGNKGLFGYPLEAYKGDRGLSVMAIVGIGVGSGLLSLVISFTIVCVWLKVSEQKMAAAQEAKVGSFMPDY</sequence>
<dbReference type="PANTHER" id="PTHR27004">
    <property type="entry name" value="RECEPTOR-LIKE PROTEIN 12 ISOFORM X1"/>
    <property type="match status" value="1"/>
</dbReference>
<evidence type="ECO:0000256" key="8">
    <source>
        <dbReference type="ARBA" id="ARBA00022989"/>
    </source>
</evidence>
<keyword evidence="6 13" id="KW-0732">Signal</keyword>
<keyword evidence="10" id="KW-0675">Receptor</keyword>
<name>A0AAW1H266_SAPOF</name>
<dbReference type="EMBL" id="JBDFQZ010000013">
    <property type="protein sequence ID" value="KAK9670222.1"/>
    <property type="molecule type" value="Genomic_DNA"/>
</dbReference>
<feature type="chain" id="PRO_5043833579" evidence="13">
    <location>
        <begin position="22"/>
        <end position="269"/>
    </location>
</feature>
<keyword evidence="3" id="KW-1003">Cell membrane</keyword>
<dbReference type="PANTHER" id="PTHR27004:SF136">
    <property type="entry name" value="RECEPTOR-LIKE PROTEIN 44"/>
    <property type="match status" value="1"/>
</dbReference>
<dbReference type="InterPro" id="IPR032675">
    <property type="entry name" value="LRR_dom_sf"/>
</dbReference>
<dbReference type="Pfam" id="PF12799">
    <property type="entry name" value="LRR_4"/>
    <property type="match status" value="1"/>
</dbReference>
<dbReference type="FunFam" id="3.80.10.10:FF:000400">
    <property type="entry name" value="Nuclear pore complex protein NUP107"/>
    <property type="match status" value="1"/>
</dbReference>
<evidence type="ECO:0000256" key="4">
    <source>
        <dbReference type="ARBA" id="ARBA00022614"/>
    </source>
</evidence>
<proteinExistence type="inferred from homology"/>
<keyword evidence="4" id="KW-0433">Leucine-rich repeat</keyword>
<evidence type="ECO:0000256" key="2">
    <source>
        <dbReference type="ARBA" id="ARBA00009592"/>
    </source>
</evidence>
<evidence type="ECO:0000313" key="14">
    <source>
        <dbReference type="EMBL" id="KAK9670222.1"/>
    </source>
</evidence>
<dbReference type="Gene3D" id="3.80.10.10">
    <property type="entry name" value="Ribonuclease Inhibitor"/>
    <property type="match status" value="2"/>
</dbReference>
<evidence type="ECO:0000256" key="1">
    <source>
        <dbReference type="ARBA" id="ARBA00004251"/>
    </source>
</evidence>
<gene>
    <name evidence="14" type="ORF">RND81_13G187300</name>
</gene>
<dbReference type="Proteomes" id="UP001443914">
    <property type="component" value="Unassembled WGS sequence"/>
</dbReference>
<evidence type="ECO:0000256" key="11">
    <source>
        <dbReference type="ARBA" id="ARBA00023180"/>
    </source>
</evidence>
<keyword evidence="8 12" id="KW-1133">Transmembrane helix</keyword>
<comment type="subcellular location">
    <subcellularLocation>
        <location evidence="1">Cell membrane</location>
        <topology evidence="1">Single-pass type I membrane protein</topology>
    </subcellularLocation>
</comment>
<feature type="transmembrane region" description="Helical" evidence="12">
    <location>
        <begin position="219"/>
        <end position="247"/>
    </location>
</feature>
<evidence type="ECO:0000256" key="10">
    <source>
        <dbReference type="ARBA" id="ARBA00023170"/>
    </source>
</evidence>
<evidence type="ECO:0000256" key="13">
    <source>
        <dbReference type="SAM" id="SignalP"/>
    </source>
</evidence>
<comment type="caution">
    <text evidence="14">The sequence shown here is derived from an EMBL/GenBank/DDBJ whole genome shotgun (WGS) entry which is preliminary data.</text>
</comment>
<accession>A0AAW1H266</accession>